<dbReference type="Gene3D" id="3.30.420.10">
    <property type="entry name" value="Ribonuclease H-like superfamily/Ribonuclease H"/>
    <property type="match status" value="1"/>
</dbReference>
<gene>
    <name evidence="2" type="ORF">ABMA28_006290</name>
</gene>
<feature type="domain" description="RNase H type-1" evidence="1">
    <location>
        <begin position="244"/>
        <end position="379"/>
    </location>
</feature>
<dbReference type="EMBL" id="JBEDNZ010000019">
    <property type="protein sequence ID" value="KAL0820413.1"/>
    <property type="molecule type" value="Genomic_DNA"/>
</dbReference>
<dbReference type="PROSITE" id="PS50879">
    <property type="entry name" value="RNASE_H_1"/>
    <property type="match status" value="1"/>
</dbReference>
<dbReference type="Pfam" id="PF00075">
    <property type="entry name" value="RNase_H"/>
    <property type="match status" value="1"/>
</dbReference>
<accession>A0ABD0SKN9</accession>
<dbReference type="InterPro" id="IPR012337">
    <property type="entry name" value="RNaseH-like_sf"/>
</dbReference>
<dbReference type="InterPro" id="IPR036397">
    <property type="entry name" value="RNaseH_sf"/>
</dbReference>
<protein>
    <recommendedName>
        <fullName evidence="1">RNase H type-1 domain-containing protein</fullName>
    </recommendedName>
</protein>
<organism evidence="2 3">
    <name type="scientific">Loxostege sticticalis</name>
    <name type="common">Beet webworm moth</name>
    <dbReference type="NCBI Taxonomy" id="481309"/>
    <lineage>
        <taxon>Eukaryota</taxon>
        <taxon>Metazoa</taxon>
        <taxon>Ecdysozoa</taxon>
        <taxon>Arthropoda</taxon>
        <taxon>Hexapoda</taxon>
        <taxon>Insecta</taxon>
        <taxon>Pterygota</taxon>
        <taxon>Neoptera</taxon>
        <taxon>Endopterygota</taxon>
        <taxon>Lepidoptera</taxon>
        <taxon>Glossata</taxon>
        <taxon>Ditrysia</taxon>
        <taxon>Pyraloidea</taxon>
        <taxon>Crambidae</taxon>
        <taxon>Pyraustinae</taxon>
        <taxon>Loxostege</taxon>
    </lineage>
</organism>
<comment type="caution">
    <text evidence="2">The sequence shown here is derived from an EMBL/GenBank/DDBJ whole genome shotgun (WGS) entry which is preliminary data.</text>
</comment>
<name>A0ABD0SKN9_LOXSC</name>
<sequence length="544" mass="62925">MVIGPDKNIKIKYNNLEIPLTKAHKFLGVVVDDKLKFDQHIAYISKNALKAINALRCLTGVFWGADPKILATLYKSLVRSHFDYSCLAYINACQTQLKKLDVIQNIGLRIIVGAMKSTPINALEAETCIPPLTLRRLQLAQNFCIKELSANNKLVISNLILPPQLYQNLDDNVVSVNNVNNRQLPELCTLMSSIHKNFVNMYICNDNLWSLYKCEYEALTNTAYKINIPNLKDNLDYLQFISNKQDYYKIFTDGSKTKDFVRCGWYDSQLKCKQVMNLDCNASIFTAEAYAILQALLYIKNVNNVLYNNFLVISDSKSVLLSIEGQRLDYKLSHIIYSIKNILYELHISGKHIEFLWVPSHRGIAGNEAIDRALAHATGLDTDHSDKLKLPFTDFYYVSKQQLKMLWSKYWASVNQEKGRWYADIQKSLPIKPWYSREQCESRKYITTISRLRFGHCLVPTHLCRLKIVNNDNCPYCESPKADLDHIFFSCQKFGLQRLAMVCDIQDIAEKEKLRVPRRLQEILSFPCFYRTIYEYVQCTVEKL</sequence>
<dbReference type="Proteomes" id="UP001549921">
    <property type="component" value="Unassembled WGS sequence"/>
</dbReference>
<dbReference type="AlphaFoldDB" id="A0ABD0SKN9"/>
<dbReference type="InterPro" id="IPR002156">
    <property type="entry name" value="RNaseH_domain"/>
</dbReference>
<evidence type="ECO:0000313" key="2">
    <source>
        <dbReference type="EMBL" id="KAL0820413.1"/>
    </source>
</evidence>
<evidence type="ECO:0000313" key="3">
    <source>
        <dbReference type="Proteomes" id="UP001549921"/>
    </source>
</evidence>
<evidence type="ECO:0000259" key="1">
    <source>
        <dbReference type="PROSITE" id="PS50879"/>
    </source>
</evidence>
<reference evidence="2 3" key="1">
    <citation type="submission" date="2024-06" db="EMBL/GenBank/DDBJ databases">
        <title>A chromosome-level genome assembly of beet webworm, Loxostege sticticalis.</title>
        <authorList>
            <person name="Zhang Y."/>
        </authorList>
    </citation>
    <scope>NUCLEOTIDE SEQUENCE [LARGE SCALE GENOMIC DNA]</scope>
    <source>
        <strain evidence="2">AQ028</strain>
        <tissue evidence="2">Male pupae</tissue>
    </source>
</reference>
<dbReference type="SUPFAM" id="SSF53098">
    <property type="entry name" value="Ribonuclease H-like"/>
    <property type="match status" value="1"/>
</dbReference>
<proteinExistence type="predicted"/>
<dbReference type="CDD" id="cd09276">
    <property type="entry name" value="Rnase_HI_RT_non_LTR"/>
    <property type="match status" value="1"/>
</dbReference>